<dbReference type="PANTHER" id="PTHR43547">
    <property type="entry name" value="TWO-COMPONENT HISTIDINE KINASE"/>
    <property type="match status" value="1"/>
</dbReference>
<dbReference type="InterPro" id="IPR036097">
    <property type="entry name" value="HisK_dim/P_sf"/>
</dbReference>
<dbReference type="Gene3D" id="3.30.565.10">
    <property type="entry name" value="Histidine kinase-like ATPase, C-terminal domain"/>
    <property type="match status" value="1"/>
</dbReference>
<reference evidence="7 8" key="1">
    <citation type="journal article" date="2014" name="Genome Announc.">
        <title>Draft Genome Sequence of the Haloacid-Degrading Burkholderia caribensis Strain MBA4.</title>
        <authorList>
            <person name="Pan Y."/>
            <person name="Kong K.F."/>
            <person name="Tsang J.S."/>
        </authorList>
    </citation>
    <scope>NUCLEOTIDE SEQUENCE [LARGE SCALE GENOMIC DNA]</scope>
    <source>
        <strain evidence="7 8">MBA4</strain>
    </source>
</reference>
<dbReference type="SMART" id="SM00448">
    <property type="entry name" value="REC"/>
    <property type="match status" value="2"/>
</dbReference>
<dbReference type="CDD" id="cd00082">
    <property type="entry name" value="HisKA"/>
    <property type="match status" value="1"/>
</dbReference>
<feature type="domain" description="Histidine kinase" evidence="5">
    <location>
        <begin position="347"/>
        <end position="566"/>
    </location>
</feature>
<dbReference type="Gene3D" id="1.10.287.130">
    <property type="match status" value="1"/>
</dbReference>
<keyword evidence="7" id="KW-0808">Transferase</keyword>
<dbReference type="Gene3D" id="3.30.450.40">
    <property type="match status" value="1"/>
</dbReference>
<evidence type="ECO:0000259" key="6">
    <source>
        <dbReference type="PROSITE" id="PS50110"/>
    </source>
</evidence>
<dbReference type="PROSITE" id="PS50109">
    <property type="entry name" value="HIS_KIN"/>
    <property type="match status" value="1"/>
</dbReference>
<dbReference type="GO" id="GO:0008168">
    <property type="term" value="F:methyltransferase activity"/>
    <property type="evidence" value="ECO:0007669"/>
    <property type="project" value="UniProtKB-KW"/>
</dbReference>
<evidence type="ECO:0000313" key="8">
    <source>
        <dbReference type="Proteomes" id="UP000019146"/>
    </source>
</evidence>
<name>A0A0P0RJQ9_9BURK</name>
<keyword evidence="7" id="KW-0489">Methyltransferase</keyword>
<dbReference type="InterPro" id="IPR003594">
    <property type="entry name" value="HATPase_dom"/>
</dbReference>
<dbReference type="PANTHER" id="PTHR43547:SF2">
    <property type="entry name" value="HYBRID SIGNAL TRANSDUCTION HISTIDINE KINASE C"/>
    <property type="match status" value="1"/>
</dbReference>
<dbReference type="InterPro" id="IPR004358">
    <property type="entry name" value="Sig_transdc_His_kin-like_C"/>
</dbReference>
<dbReference type="CDD" id="cd00075">
    <property type="entry name" value="HATPase"/>
    <property type="match status" value="1"/>
</dbReference>
<dbReference type="SUPFAM" id="SSF52172">
    <property type="entry name" value="CheY-like"/>
    <property type="match status" value="2"/>
</dbReference>
<dbReference type="Pfam" id="PF02518">
    <property type="entry name" value="HATPase_c"/>
    <property type="match status" value="1"/>
</dbReference>
<comment type="catalytic activity">
    <reaction evidence="1">
        <text>ATP + protein L-histidine = ADP + protein N-phospho-L-histidine.</text>
        <dbReference type="EC" id="2.7.13.3"/>
    </reaction>
</comment>
<keyword evidence="3 4" id="KW-0597">Phosphoprotein</keyword>
<dbReference type="SMART" id="SM00388">
    <property type="entry name" value="HisKA"/>
    <property type="match status" value="1"/>
</dbReference>
<gene>
    <name evidence="7" type="ORF">K788_0004734</name>
</gene>
<feature type="modified residue" description="4-aspartylphosphate" evidence="4">
    <location>
        <position position="62"/>
    </location>
</feature>
<evidence type="ECO:0000256" key="2">
    <source>
        <dbReference type="ARBA" id="ARBA00012438"/>
    </source>
</evidence>
<organism evidence="7 8">
    <name type="scientific">Paraburkholderia caribensis MBA4</name>
    <dbReference type="NCBI Taxonomy" id="1323664"/>
    <lineage>
        <taxon>Bacteria</taxon>
        <taxon>Pseudomonadati</taxon>
        <taxon>Pseudomonadota</taxon>
        <taxon>Betaproteobacteria</taxon>
        <taxon>Burkholderiales</taxon>
        <taxon>Burkholderiaceae</taxon>
        <taxon>Paraburkholderia</taxon>
    </lineage>
</organism>
<evidence type="ECO:0000256" key="1">
    <source>
        <dbReference type="ARBA" id="ARBA00000085"/>
    </source>
</evidence>
<feature type="domain" description="Response regulatory" evidence="6">
    <location>
        <begin position="13"/>
        <end position="129"/>
    </location>
</feature>
<dbReference type="SUPFAM" id="SSF47384">
    <property type="entry name" value="Homodimeric domain of signal transducing histidine kinase"/>
    <property type="match status" value="1"/>
</dbReference>
<proteinExistence type="predicted"/>
<sequence>MESVSANARQPVNILVVDDLPEQQVVMRTVLEELGENVISVGSGRDALKAVLERHFAVILLDVNMPGMDGLETASLLRTYRRTAKTPIIFVTAYVDDQEMKRGYSLGAVDYISAPVVPEILRSKVKVFVEMHRMHQELLMRAAEREEFVRAEAERAVAVRARQRADFLSNASHVLTRSLEVDMTLQRIVELASAGMADIAFVAARGIGDAAGGFNARSARRDQQPAPDFASFCAETLTNAFPDVCGFVQRLLNEETAHSEIAASEFVTQCASESTTAEGIMHVSAFPLLTGRQRGVIVLCSSDEMLPVEQVTLAQEFVSRAAIALENAVLFSTIIEGDRRKNEFLAMLAHELRNPLAPIANAVAVMGSAKEGDADVLRWASDIIGTQVEHMVRIVEDLLDVSRIARGTVVLRKAPVSLSVVIGRAVETSRPHFIRRSQTLVCDEGAVDTVVEGDVVRLAQIVSNLLNNASKFTPQGGHISLSTRFADGVASITVADDGLGIETAFLPHVFDLFAQADASLHRSLGGLGIGLTLVRHLTQLHGGWVECGSAGLGKGAEFVVRLPGTMAERTSPTLAPVVHLNRRLATRVLVVDDLVAAAESLEALLTINGYAVKCAHDGKSALRLAEAMTPAVVVLDIGLPDMTGYELARSLRKTRACERSVLIALSGYGQEEHIRRATEAGINHYLVKPADLSALLNLVSTAGPEVDDDGIAASQ</sequence>
<dbReference type="GO" id="GO:0000155">
    <property type="term" value="F:phosphorelay sensor kinase activity"/>
    <property type="evidence" value="ECO:0007669"/>
    <property type="project" value="InterPro"/>
</dbReference>
<dbReference type="Gene3D" id="3.40.50.2300">
    <property type="match status" value="2"/>
</dbReference>
<dbReference type="InterPro" id="IPR005467">
    <property type="entry name" value="His_kinase_dom"/>
</dbReference>
<dbReference type="EMBL" id="CP012747">
    <property type="protein sequence ID" value="ALL69047.1"/>
    <property type="molecule type" value="Genomic_DNA"/>
</dbReference>
<dbReference type="PRINTS" id="PR00344">
    <property type="entry name" value="BCTRLSENSOR"/>
</dbReference>
<dbReference type="Proteomes" id="UP000019146">
    <property type="component" value="Chromosome 2"/>
</dbReference>
<dbReference type="KEGG" id="bcai:K788_0004734"/>
<dbReference type="PROSITE" id="PS50110">
    <property type="entry name" value="RESPONSE_REGULATORY"/>
    <property type="match status" value="2"/>
</dbReference>
<dbReference type="InterPro" id="IPR029016">
    <property type="entry name" value="GAF-like_dom_sf"/>
</dbReference>
<dbReference type="InterPro" id="IPR036890">
    <property type="entry name" value="HATPase_C_sf"/>
</dbReference>
<dbReference type="Pfam" id="PF00072">
    <property type="entry name" value="Response_reg"/>
    <property type="match status" value="2"/>
</dbReference>
<dbReference type="InterPro" id="IPR001789">
    <property type="entry name" value="Sig_transdc_resp-reg_receiver"/>
</dbReference>
<dbReference type="RefSeq" id="WP_035996967.1">
    <property type="nucleotide sequence ID" value="NZ_CP012747.1"/>
</dbReference>
<dbReference type="InterPro" id="IPR003661">
    <property type="entry name" value="HisK_dim/P_dom"/>
</dbReference>
<dbReference type="GeneID" id="69972666"/>
<accession>A0A0P0RJQ9</accession>
<dbReference type="CDD" id="cd17580">
    <property type="entry name" value="REC_2_DhkD-like"/>
    <property type="match status" value="1"/>
</dbReference>
<feature type="modified residue" description="4-aspartylphosphate" evidence="4">
    <location>
        <position position="636"/>
    </location>
</feature>
<dbReference type="SMART" id="SM00387">
    <property type="entry name" value="HATPase_c"/>
    <property type="match status" value="1"/>
</dbReference>
<protein>
    <recommendedName>
        <fullName evidence="2">histidine kinase</fullName>
        <ecNumber evidence="2">2.7.13.3</ecNumber>
    </recommendedName>
</protein>
<evidence type="ECO:0000256" key="4">
    <source>
        <dbReference type="PROSITE-ProRule" id="PRU00169"/>
    </source>
</evidence>
<dbReference type="Pfam" id="PF00512">
    <property type="entry name" value="HisKA"/>
    <property type="match status" value="1"/>
</dbReference>
<feature type="domain" description="Response regulatory" evidence="6">
    <location>
        <begin position="587"/>
        <end position="703"/>
    </location>
</feature>
<dbReference type="InterPro" id="IPR011006">
    <property type="entry name" value="CheY-like_superfamily"/>
</dbReference>
<dbReference type="EC" id="2.7.13.3" evidence="2"/>
<evidence type="ECO:0000256" key="3">
    <source>
        <dbReference type="ARBA" id="ARBA00022553"/>
    </source>
</evidence>
<dbReference type="AlphaFoldDB" id="A0A0P0RJQ9"/>
<dbReference type="SUPFAM" id="SSF55874">
    <property type="entry name" value="ATPase domain of HSP90 chaperone/DNA topoisomerase II/histidine kinase"/>
    <property type="match status" value="1"/>
</dbReference>
<evidence type="ECO:0000259" key="5">
    <source>
        <dbReference type="PROSITE" id="PS50109"/>
    </source>
</evidence>
<evidence type="ECO:0000313" key="7">
    <source>
        <dbReference type="EMBL" id="ALL69047.1"/>
    </source>
</evidence>
<dbReference type="GO" id="GO:0032259">
    <property type="term" value="P:methylation"/>
    <property type="evidence" value="ECO:0007669"/>
    <property type="project" value="UniProtKB-KW"/>
</dbReference>